<sequence>MDDYEHLDPDESEYTPVDHTAQRLALLTMEEAHDLLRLLLTVAQEEGPMSPEADRLAKEIAARIPSEN</sequence>
<comment type="caution">
    <text evidence="1">The sequence shown here is derived from an EMBL/GenBank/DDBJ whole genome shotgun (WGS) entry which is preliminary data.</text>
</comment>
<reference evidence="2" key="1">
    <citation type="journal article" date="2019" name="Int. J. Syst. Evol. Microbiol.">
        <title>The Global Catalogue of Microorganisms (GCM) 10K type strain sequencing project: providing services to taxonomists for standard genome sequencing and annotation.</title>
        <authorList>
            <consortium name="The Broad Institute Genomics Platform"/>
            <consortium name="The Broad Institute Genome Sequencing Center for Infectious Disease"/>
            <person name="Wu L."/>
            <person name="Ma J."/>
        </authorList>
    </citation>
    <scope>NUCLEOTIDE SEQUENCE [LARGE SCALE GENOMIC DNA]</scope>
    <source>
        <strain evidence="2">JCM 13852</strain>
    </source>
</reference>
<name>A0ABW0XLP3_9ACTN</name>
<dbReference type="Proteomes" id="UP001596183">
    <property type="component" value="Unassembled WGS sequence"/>
</dbReference>
<dbReference type="InterPro" id="IPR046302">
    <property type="entry name" value="DUF6417"/>
</dbReference>
<organism evidence="1 2">
    <name type="scientific">Streptomyces incanus</name>
    <dbReference type="NCBI Taxonomy" id="887453"/>
    <lineage>
        <taxon>Bacteria</taxon>
        <taxon>Bacillati</taxon>
        <taxon>Actinomycetota</taxon>
        <taxon>Actinomycetes</taxon>
        <taxon>Kitasatosporales</taxon>
        <taxon>Streptomycetaceae</taxon>
        <taxon>Streptomyces</taxon>
    </lineage>
</organism>
<proteinExistence type="predicted"/>
<accession>A0ABW0XLP3</accession>
<evidence type="ECO:0000313" key="1">
    <source>
        <dbReference type="EMBL" id="MFC5670758.1"/>
    </source>
</evidence>
<keyword evidence="2" id="KW-1185">Reference proteome</keyword>
<dbReference type="EMBL" id="JBHSPC010000031">
    <property type="protein sequence ID" value="MFC5670758.1"/>
    <property type="molecule type" value="Genomic_DNA"/>
</dbReference>
<protein>
    <submittedName>
        <fullName evidence="1">DUF6417 family protein</fullName>
    </submittedName>
</protein>
<dbReference type="Pfam" id="PF19981">
    <property type="entry name" value="DUF6417"/>
    <property type="match status" value="1"/>
</dbReference>
<gene>
    <name evidence="1" type="ORF">ACFP2V_11735</name>
</gene>
<dbReference type="RefSeq" id="WP_381209603.1">
    <property type="nucleotide sequence ID" value="NZ_JBHSPC010000031.1"/>
</dbReference>
<evidence type="ECO:0000313" key="2">
    <source>
        <dbReference type="Proteomes" id="UP001596183"/>
    </source>
</evidence>